<dbReference type="AlphaFoldDB" id="A0AA45AKT5"/>
<feature type="region of interest" description="Disordered" evidence="1">
    <location>
        <begin position="9"/>
        <end position="30"/>
    </location>
</feature>
<protein>
    <submittedName>
        <fullName evidence="2">Uncharacterized protein</fullName>
    </submittedName>
</protein>
<comment type="caution">
    <text evidence="2">The sequence shown here is derived from an EMBL/GenBank/DDBJ whole genome shotgun (WGS) entry which is preliminary data.</text>
</comment>
<name>A0AA45AKT5_VERDA</name>
<organism evidence="2 3">
    <name type="scientific">Verticillium dahliae</name>
    <name type="common">Verticillium wilt</name>
    <dbReference type="NCBI Taxonomy" id="27337"/>
    <lineage>
        <taxon>Eukaryota</taxon>
        <taxon>Fungi</taxon>
        <taxon>Dikarya</taxon>
        <taxon>Ascomycota</taxon>
        <taxon>Pezizomycotina</taxon>
        <taxon>Sordariomycetes</taxon>
        <taxon>Hypocreomycetidae</taxon>
        <taxon>Glomerellales</taxon>
        <taxon>Plectosphaerellaceae</taxon>
        <taxon>Verticillium</taxon>
    </lineage>
</organism>
<evidence type="ECO:0000313" key="3">
    <source>
        <dbReference type="Proteomes" id="UP000236305"/>
    </source>
</evidence>
<reference evidence="2 3" key="1">
    <citation type="submission" date="2017-12" db="EMBL/GenBank/DDBJ databases">
        <title>Comparative genomics yields insights into virulence evolution of Verticillium dahliae.</title>
        <authorList>
            <person name="Fan R."/>
            <person name="Armitage A.D."/>
            <person name="Cascant-Lopez E."/>
            <person name="Sobczyk M."/>
            <person name="Cockerton H.M."/>
            <person name="Harrison R.J."/>
        </authorList>
    </citation>
    <scope>NUCLEOTIDE SEQUENCE [LARGE SCALE GENOMIC DNA]</scope>
    <source>
        <strain evidence="2 3">12008</strain>
    </source>
</reference>
<proteinExistence type="predicted"/>
<accession>A0AA45AKT5</accession>
<gene>
    <name evidence="2" type="ORF">BJF96_g6191</name>
</gene>
<dbReference type="EMBL" id="MPSH01000020">
    <property type="protein sequence ID" value="PNH30533.1"/>
    <property type="molecule type" value="Genomic_DNA"/>
</dbReference>
<sequence length="46" mass="5023">MTYFLILGQPPHDAPDDRVEALSPGSGANQQHNILLTTGVNACFRR</sequence>
<evidence type="ECO:0000313" key="2">
    <source>
        <dbReference type="EMBL" id="PNH30533.1"/>
    </source>
</evidence>
<evidence type="ECO:0000256" key="1">
    <source>
        <dbReference type="SAM" id="MobiDB-lite"/>
    </source>
</evidence>
<dbReference type="Proteomes" id="UP000236305">
    <property type="component" value="Unassembled WGS sequence"/>
</dbReference>